<accession>A0AA38FGI8</accession>
<keyword evidence="3" id="KW-1185">Reference proteome</keyword>
<comment type="caution">
    <text evidence="2">The sequence shown here is derived from an EMBL/GenBank/DDBJ whole genome shotgun (WGS) entry which is preliminary data.</text>
</comment>
<sequence length="191" mass="21926">TVGSGRRETVDLGCKDKFGAGTERTDEFLLAEAERADYERFVRRFSHRIIVSDVIFQHRWSDFKPSDLKFLDSQMLRLNSSRRSDRSISQLPESKPYFPHSGRGFESVPPQSGRRTAGASDKISKIKDDMERKRKLDKQAMKLKNSSASPPYRLEFTKNKQPSCRADDGRGRLLDSSSPRRSMSEITSFDR</sequence>
<name>A0AA38FGI8_TAXCH</name>
<feature type="compositionally biased region" description="Polar residues" evidence="1">
    <location>
        <begin position="175"/>
        <end position="191"/>
    </location>
</feature>
<dbReference type="AlphaFoldDB" id="A0AA38FGI8"/>
<proteinExistence type="predicted"/>
<reference evidence="2 3" key="1">
    <citation type="journal article" date="2021" name="Nat. Plants">
        <title>The Taxus genome provides insights into paclitaxel biosynthesis.</title>
        <authorList>
            <person name="Xiong X."/>
            <person name="Gou J."/>
            <person name="Liao Q."/>
            <person name="Li Y."/>
            <person name="Zhou Q."/>
            <person name="Bi G."/>
            <person name="Li C."/>
            <person name="Du R."/>
            <person name="Wang X."/>
            <person name="Sun T."/>
            <person name="Guo L."/>
            <person name="Liang H."/>
            <person name="Lu P."/>
            <person name="Wu Y."/>
            <person name="Zhang Z."/>
            <person name="Ro D.K."/>
            <person name="Shang Y."/>
            <person name="Huang S."/>
            <person name="Yan J."/>
        </authorList>
    </citation>
    <scope>NUCLEOTIDE SEQUENCE [LARGE SCALE GENOMIC DNA]</scope>
    <source>
        <strain evidence="2">Ta-2019</strain>
    </source>
</reference>
<organism evidence="2 3">
    <name type="scientific">Taxus chinensis</name>
    <name type="common">Chinese yew</name>
    <name type="synonym">Taxus wallichiana var. chinensis</name>
    <dbReference type="NCBI Taxonomy" id="29808"/>
    <lineage>
        <taxon>Eukaryota</taxon>
        <taxon>Viridiplantae</taxon>
        <taxon>Streptophyta</taxon>
        <taxon>Embryophyta</taxon>
        <taxon>Tracheophyta</taxon>
        <taxon>Spermatophyta</taxon>
        <taxon>Pinopsida</taxon>
        <taxon>Pinidae</taxon>
        <taxon>Conifers II</taxon>
        <taxon>Cupressales</taxon>
        <taxon>Taxaceae</taxon>
        <taxon>Taxus</taxon>
    </lineage>
</organism>
<feature type="non-terminal residue" evidence="2">
    <location>
        <position position="1"/>
    </location>
</feature>
<feature type="region of interest" description="Disordered" evidence="1">
    <location>
        <begin position="81"/>
        <end position="191"/>
    </location>
</feature>
<feature type="compositionally biased region" description="Basic and acidic residues" evidence="1">
    <location>
        <begin position="122"/>
        <end position="140"/>
    </location>
</feature>
<evidence type="ECO:0000313" key="2">
    <source>
        <dbReference type="EMBL" id="KAH9301405.1"/>
    </source>
</evidence>
<protein>
    <submittedName>
        <fullName evidence="2">Uncharacterized protein</fullName>
    </submittedName>
</protein>
<evidence type="ECO:0000256" key="1">
    <source>
        <dbReference type="SAM" id="MobiDB-lite"/>
    </source>
</evidence>
<dbReference type="Proteomes" id="UP000824469">
    <property type="component" value="Unassembled WGS sequence"/>
</dbReference>
<evidence type="ECO:0000313" key="3">
    <source>
        <dbReference type="Proteomes" id="UP000824469"/>
    </source>
</evidence>
<dbReference type="EMBL" id="JAHRHJ020000009">
    <property type="protein sequence ID" value="KAH9301405.1"/>
    <property type="molecule type" value="Genomic_DNA"/>
</dbReference>
<gene>
    <name evidence="2" type="ORF">KI387_012988</name>
</gene>
<feature type="non-terminal residue" evidence="2">
    <location>
        <position position="191"/>
    </location>
</feature>